<keyword evidence="2" id="KW-0560">Oxidoreductase</keyword>
<evidence type="ECO:0000256" key="4">
    <source>
        <dbReference type="SAM" id="Phobius"/>
    </source>
</evidence>
<protein>
    <submittedName>
        <fullName evidence="5">SDR family oxidoreductase</fullName>
    </submittedName>
</protein>
<accession>A0A4Z0VV21</accession>
<evidence type="ECO:0000313" key="6">
    <source>
        <dbReference type="Proteomes" id="UP000297288"/>
    </source>
</evidence>
<gene>
    <name evidence="5" type="ORF">E4650_05435</name>
</gene>
<dbReference type="RefSeq" id="WP_135402796.1">
    <property type="nucleotide sequence ID" value="NZ_SRME01000003.1"/>
</dbReference>
<keyword evidence="4" id="KW-0812">Transmembrane</keyword>
<organism evidence="5 6">
    <name type="scientific">Geotoga petraea</name>
    <dbReference type="NCBI Taxonomy" id="28234"/>
    <lineage>
        <taxon>Bacteria</taxon>
        <taxon>Thermotogati</taxon>
        <taxon>Thermotogota</taxon>
        <taxon>Thermotogae</taxon>
        <taxon>Petrotogales</taxon>
        <taxon>Petrotogaceae</taxon>
        <taxon>Geotoga</taxon>
    </lineage>
</organism>
<dbReference type="GO" id="GO:0016020">
    <property type="term" value="C:membrane"/>
    <property type="evidence" value="ECO:0007669"/>
    <property type="project" value="TreeGrafter"/>
</dbReference>
<evidence type="ECO:0000313" key="5">
    <source>
        <dbReference type="EMBL" id="TGG87788.1"/>
    </source>
</evidence>
<dbReference type="PRINTS" id="PR00081">
    <property type="entry name" value="GDHRDH"/>
</dbReference>
<comment type="similarity">
    <text evidence="1 3">Belongs to the short-chain dehydrogenases/reductases (SDR) family.</text>
</comment>
<feature type="transmembrane region" description="Helical" evidence="4">
    <location>
        <begin position="131"/>
        <end position="151"/>
    </location>
</feature>
<sequence length="254" mass="28123">MNKRVLITGASKGFGYEFVKLFAKDGYDMVLVARSEDMLREIKNEYKDLDIKIIAKDLTEKDAANDFYKRVKEMGISVDILVNNAGFGKMGSFEDIDLSVHSNMIDLNIKALTELTYLFLKDMKKKNFGKILNVSSLAGMIPGPLMAVYYASKAYVLSFSEALSEELADTNITVTALCPGAAKTNFGKVADVEDKKMFSNAMNAERVAKVGYKALMKNKRIVVPVATNKIASFLVKILPRKWSAKIAKSVAQEA</sequence>
<keyword evidence="4" id="KW-1133">Transmembrane helix</keyword>
<dbReference type="EMBL" id="SRME01000003">
    <property type="protein sequence ID" value="TGG87788.1"/>
    <property type="molecule type" value="Genomic_DNA"/>
</dbReference>
<dbReference type="AlphaFoldDB" id="A0A4Z0VV21"/>
<dbReference type="PANTHER" id="PTHR44196">
    <property type="entry name" value="DEHYDROGENASE/REDUCTASE SDR FAMILY MEMBER 7B"/>
    <property type="match status" value="1"/>
</dbReference>
<dbReference type="GO" id="GO:0016491">
    <property type="term" value="F:oxidoreductase activity"/>
    <property type="evidence" value="ECO:0007669"/>
    <property type="project" value="UniProtKB-KW"/>
</dbReference>
<dbReference type="PIRSF" id="PIRSF000126">
    <property type="entry name" value="11-beta-HSD1"/>
    <property type="match status" value="1"/>
</dbReference>
<dbReference type="InterPro" id="IPR002347">
    <property type="entry name" value="SDR_fam"/>
</dbReference>
<evidence type="ECO:0000256" key="1">
    <source>
        <dbReference type="ARBA" id="ARBA00006484"/>
    </source>
</evidence>
<dbReference type="CDD" id="cd05233">
    <property type="entry name" value="SDR_c"/>
    <property type="match status" value="1"/>
</dbReference>
<dbReference type="Pfam" id="PF00106">
    <property type="entry name" value="adh_short"/>
    <property type="match status" value="1"/>
</dbReference>
<name>A0A4Z0VV21_9BACT</name>
<keyword evidence="4" id="KW-0472">Membrane</keyword>
<evidence type="ECO:0000256" key="2">
    <source>
        <dbReference type="ARBA" id="ARBA00023002"/>
    </source>
</evidence>
<dbReference type="Gene3D" id="3.40.50.720">
    <property type="entry name" value="NAD(P)-binding Rossmann-like Domain"/>
    <property type="match status" value="1"/>
</dbReference>
<evidence type="ECO:0000256" key="3">
    <source>
        <dbReference type="RuleBase" id="RU000363"/>
    </source>
</evidence>
<dbReference type="Proteomes" id="UP000297288">
    <property type="component" value="Unassembled WGS sequence"/>
</dbReference>
<reference evidence="5 6" key="1">
    <citation type="submission" date="2019-04" db="EMBL/GenBank/DDBJ databases">
        <title>Draft genome sequence data and analysis of a Fermenting Bacterium, Geotoga petraea strain HO-Geo1, isolated from heavy-oil petroleum reservoir in Russia.</title>
        <authorList>
            <person name="Grouzdev D.S."/>
            <person name="Semenova E.M."/>
            <person name="Sokolova D.S."/>
            <person name="Tourova T.P."/>
            <person name="Poltaraus A.B."/>
            <person name="Nazina T.N."/>
        </authorList>
    </citation>
    <scope>NUCLEOTIDE SEQUENCE [LARGE SCALE GENOMIC DNA]</scope>
    <source>
        <strain evidence="5 6">HO-Geo1</strain>
    </source>
</reference>
<proteinExistence type="inferred from homology"/>
<comment type="caution">
    <text evidence="5">The sequence shown here is derived from an EMBL/GenBank/DDBJ whole genome shotgun (WGS) entry which is preliminary data.</text>
</comment>
<dbReference type="InterPro" id="IPR036291">
    <property type="entry name" value="NAD(P)-bd_dom_sf"/>
</dbReference>
<dbReference type="SUPFAM" id="SSF51735">
    <property type="entry name" value="NAD(P)-binding Rossmann-fold domains"/>
    <property type="match status" value="1"/>
</dbReference>
<dbReference type="OrthoDB" id="9808814at2"/>
<dbReference type="PANTHER" id="PTHR44196:SF2">
    <property type="entry name" value="SHORT-CHAIN DEHYDROGENASE-RELATED"/>
    <property type="match status" value="1"/>
</dbReference>
<dbReference type="PRINTS" id="PR00080">
    <property type="entry name" value="SDRFAMILY"/>
</dbReference>